<dbReference type="AlphaFoldDB" id="A7HX53"/>
<keyword evidence="1" id="KW-0812">Transmembrane</keyword>
<accession>A7HX53</accession>
<gene>
    <name evidence="2" type="ordered locus">Plav_2879</name>
</gene>
<dbReference type="Proteomes" id="UP000006377">
    <property type="component" value="Chromosome"/>
</dbReference>
<protein>
    <submittedName>
        <fullName evidence="2">Uncharacterized protein</fullName>
    </submittedName>
</protein>
<dbReference type="eggNOG" id="ENOG502ZFSN">
    <property type="taxonomic scope" value="Bacteria"/>
</dbReference>
<feature type="transmembrane region" description="Helical" evidence="1">
    <location>
        <begin position="20"/>
        <end position="40"/>
    </location>
</feature>
<dbReference type="KEGG" id="pla:Plav_2879"/>
<dbReference type="HOGENOM" id="CLU_1632346_0_0_5"/>
<dbReference type="RefSeq" id="WP_012111802.1">
    <property type="nucleotide sequence ID" value="NC_009719.1"/>
</dbReference>
<keyword evidence="1" id="KW-0472">Membrane</keyword>
<keyword evidence="1" id="KW-1133">Transmembrane helix</keyword>
<evidence type="ECO:0000313" key="3">
    <source>
        <dbReference type="Proteomes" id="UP000006377"/>
    </source>
</evidence>
<proteinExistence type="predicted"/>
<dbReference type="EMBL" id="CP000774">
    <property type="protein sequence ID" value="ABS64486.1"/>
    <property type="molecule type" value="Genomic_DNA"/>
</dbReference>
<keyword evidence="3" id="KW-1185">Reference proteome</keyword>
<sequence>MAKRPTTEAAEEAGRNMMRFALVALAMVGVVMFFIVTGRVDMSEPVELTARLSQPATYSATSLTTLDVSLTLANNTDEALPLELRSQCDIFRWFVTDEDKNLVQSQRDDEPCVNLPVTGALEPKTNMTGNYTLNLDPTRVTPGDYILFIRYWGYEIREPLTIN</sequence>
<evidence type="ECO:0000313" key="2">
    <source>
        <dbReference type="EMBL" id="ABS64486.1"/>
    </source>
</evidence>
<organism evidence="2 3">
    <name type="scientific">Parvibaculum lavamentivorans (strain DS-1 / DSM 13023 / NCIMB 13966)</name>
    <dbReference type="NCBI Taxonomy" id="402881"/>
    <lineage>
        <taxon>Bacteria</taxon>
        <taxon>Pseudomonadati</taxon>
        <taxon>Pseudomonadota</taxon>
        <taxon>Alphaproteobacteria</taxon>
        <taxon>Hyphomicrobiales</taxon>
        <taxon>Parvibaculaceae</taxon>
        <taxon>Parvibaculum</taxon>
    </lineage>
</organism>
<dbReference type="STRING" id="402881.Plav_2879"/>
<evidence type="ECO:0000256" key="1">
    <source>
        <dbReference type="SAM" id="Phobius"/>
    </source>
</evidence>
<dbReference type="OrthoDB" id="8479191at2"/>
<reference evidence="2 3" key="1">
    <citation type="journal article" date="2011" name="Stand. Genomic Sci.">
        <title>Complete genome sequence of Parvibaculum lavamentivorans type strain (DS-1(T)).</title>
        <authorList>
            <person name="Schleheck D."/>
            <person name="Weiss M."/>
            <person name="Pitluck S."/>
            <person name="Bruce D."/>
            <person name="Land M.L."/>
            <person name="Han S."/>
            <person name="Saunders E."/>
            <person name="Tapia R."/>
            <person name="Detter C."/>
            <person name="Brettin T."/>
            <person name="Han J."/>
            <person name="Woyke T."/>
            <person name="Goodwin L."/>
            <person name="Pennacchio L."/>
            <person name="Nolan M."/>
            <person name="Cook A.M."/>
            <person name="Kjelleberg S."/>
            <person name="Thomas T."/>
        </authorList>
    </citation>
    <scope>NUCLEOTIDE SEQUENCE [LARGE SCALE GENOMIC DNA]</scope>
    <source>
        <strain evidence="3">DS-1 / DSM 13023 / NCIMB 13966</strain>
    </source>
</reference>
<name>A7HX53_PARL1</name>